<feature type="region of interest" description="Disordered" evidence="1">
    <location>
        <begin position="1"/>
        <end position="26"/>
    </location>
</feature>
<organism evidence="2 3">
    <name type="scientific">Caenorhabditis auriculariae</name>
    <dbReference type="NCBI Taxonomy" id="2777116"/>
    <lineage>
        <taxon>Eukaryota</taxon>
        <taxon>Metazoa</taxon>
        <taxon>Ecdysozoa</taxon>
        <taxon>Nematoda</taxon>
        <taxon>Chromadorea</taxon>
        <taxon>Rhabditida</taxon>
        <taxon>Rhabditina</taxon>
        <taxon>Rhabditomorpha</taxon>
        <taxon>Rhabditoidea</taxon>
        <taxon>Rhabditidae</taxon>
        <taxon>Peloderinae</taxon>
        <taxon>Caenorhabditis</taxon>
    </lineage>
</organism>
<proteinExistence type="predicted"/>
<comment type="caution">
    <text evidence="2">The sequence shown here is derived from an EMBL/GenBank/DDBJ whole genome shotgun (WGS) entry which is preliminary data.</text>
</comment>
<accession>A0A8S1HFR4</accession>
<dbReference type="AlphaFoldDB" id="A0A8S1HFR4"/>
<reference evidence="2" key="1">
    <citation type="submission" date="2020-10" db="EMBL/GenBank/DDBJ databases">
        <authorList>
            <person name="Kikuchi T."/>
        </authorList>
    </citation>
    <scope>NUCLEOTIDE SEQUENCE</scope>
    <source>
        <strain evidence="2">NKZ352</strain>
    </source>
</reference>
<sequence>MHDGAQIPHKSEAAPKSWADKPSPGAVDPPTMPRTLFLLCVLLAVLGIVPAQHSDGERHHHRHLNRRHIPNELEDILAGGKQGNLQEIFSKDVVRITCHWRFKKVFGEEKAKKIEEWFDSATPREEIFKILADMALKVEIPFKREMAIKVVRRCKEEHENAKKSQKRRSLDAKIHREFQVLRRERRNQRHHMIHSDELYL</sequence>
<dbReference type="InterPro" id="IPR038289">
    <property type="entry name" value="DVA-1_sf"/>
</dbReference>
<gene>
    <name evidence="2" type="ORF">CAUJ_LOCUS11332</name>
</gene>
<keyword evidence="3" id="KW-1185">Reference proteome</keyword>
<evidence type="ECO:0000313" key="2">
    <source>
        <dbReference type="EMBL" id="CAD6195413.1"/>
    </source>
</evidence>
<dbReference type="EMBL" id="CAJGYM010000054">
    <property type="protein sequence ID" value="CAD6195413.1"/>
    <property type="molecule type" value="Genomic_DNA"/>
</dbReference>
<evidence type="ECO:0000256" key="1">
    <source>
        <dbReference type="SAM" id="MobiDB-lite"/>
    </source>
</evidence>
<dbReference type="Proteomes" id="UP000835052">
    <property type="component" value="Unassembled WGS sequence"/>
</dbReference>
<evidence type="ECO:0000313" key="3">
    <source>
        <dbReference type="Proteomes" id="UP000835052"/>
    </source>
</evidence>
<protein>
    <submittedName>
        <fullName evidence="2">Uncharacterized protein</fullName>
    </submittedName>
</protein>
<dbReference type="Gene3D" id="1.10.533.30">
    <property type="entry name" value="Nematode polyprotein allergen ABA-1"/>
    <property type="match status" value="1"/>
</dbReference>
<name>A0A8S1HFR4_9PELO</name>
<feature type="compositionally biased region" description="Basic and acidic residues" evidence="1">
    <location>
        <begin position="1"/>
        <end position="13"/>
    </location>
</feature>